<name>A0A822YR16_NELNU</name>
<proteinExistence type="predicted"/>
<gene>
    <name evidence="1" type="ORF">HUJ06_005223</name>
</gene>
<accession>A0A822YR16</accession>
<evidence type="ECO:0000313" key="2">
    <source>
        <dbReference type="Proteomes" id="UP000607653"/>
    </source>
</evidence>
<dbReference type="Proteomes" id="UP000607653">
    <property type="component" value="Unassembled WGS sequence"/>
</dbReference>
<reference evidence="1 2" key="1">
    <citation type="journal article" date="2020" name="Mol. Biol. Evol.">
        <title>Distinct Expression and Methylation Patterns for Genes with Different Fates following a Single Whole-Genome Duplication in Flowering Plants.</title>
        <authorList>
            <person name="Shi T."/>
            <person name="Rahmani R.S."/>
            <person name="Gugger P.F."/>
            <person name="Wang M."/>
            <person name="Li H."/>
            <person name="Zhang Y."/>
            <person name="Li Z."/>
            <person name="Wang Q."/>
            <person name="Van de Peer Y."/>
            <person name="Marchal K."/>
            <person name="Chen J."/>
        </authorList>
    </citation>
    <scope>NUCLEOTIDE SEQUENCE [LARGE SCALE GENOMIC DNA]</scope>
    <source>
        <tissue evidence="1">Leaf</tissue>
    </source>
</reference>
<evidence type="ECO:0000313" key="1">
    <source>
        <dbReference type="EMBL" id="DAD34583.1"/>
    </source>
</evidence>
<dbReference type="AlphaFoldDB" id="A0A822YR16"/>
<comment type="caution">
    <text evidence="1">The sequence shown here is derived from an EMBL/GenBank/DDBJ whole genome shotgun (WGS) entry which is preliminary data.</text>
</comment>
<protein>
    <submittedName>
        <fullName evidence="1">Uncharacterized protein</fullName>
    </submittedName>
</protein>
<dbReference type="EMBL" id="DUZY01000004">
    <property type="protein sequence ID" value="DAD34583.1"/>
    <property type="molecule type" value="Genomic_DNA"/>
</dbReference>
<sequence>MNFGSDPLLYSCGVRCIVASESPAFYDSTHLRLL</sequence>
<keyword evidence="2" id="KW-1185">Reference proteome</keyword>
<organism evidence="1 2">
    <name type="scientific">Nelumbo nucifera</name>
    <name type="common">Sacred lotus</name>
    <dbReference type="NCBI Taxonomy" id="4432"/>
    <lineage>
        <taxon>Eukaryota</taxon>
        <taxon>Viridiplantae</taxon>
        <taxon>Streptophyta</taxon>
        <taxon>Embryophyta</taxon>
        <taxon>Tracheophyta</taxon>
        <taxon>Spermatophyta</taxon>
        <taxon>Magnoliopsida</taxon>
        <taxon>Proteales</taxon>
        <taxon>Nelumbonaceae</taxon>
        <taxon>Nelumbo</taxon>
    </lineage>
</organism>